<organism evidence="3 4">
    <name type="scientific">Lojkania enalia</name>
    <dbReference type="NCBI Taxonomy" id="147567"/>
    <lineage>
        <taxon>Eukaryota</taxon>
        <taxon>Fungi</taxon>
        <taxon>Dikarya</taxon>
        <taxon>Ascomycota</taxon>
        <taxon>Pezizomycotina</taxon>
        <taxon>Dothideomycetes</taxon>
        <taxon>Pleosporomycetidae</taxon>
        <taxon>Pleosporales</taxon>
        <taxon>Pleosporales incertae sedis</taxon>
        <taxon>Lojkania</taxon>
    </lineage>
</organism>
<feature type="region of interest" description="Disordered" evidence="1">
    <location>
        <begin position="98"/>
        <end position="305"/>
    </location>
</feature>
<dbReference type="AlphaFoldDB" id="A0A9P4K5J1"/>
<feature type="compositionally biased region" description="Acidic residues" evidence="1">
    <location>
        <begin position="191"/>
        <end position="211"/>
    </location>
</feature>
<dbReference type="PANTHER" id="PTHR15327">
    <property type="entry name" value="MICROFIBRIL-ASSOCIATED PROTEIN"/>
    <property type="match status" value="1"/>
</dbReference>
<name>A0A9P4K5J1_9PLEO</name>
<evidence type="ECO:0000256" key="1">
    <source>
        <dbReference type="SAM" id="MobiDB-lite"/>
    </source>
</evidence>
<evidence type="ECO:0000313" key="4">
    <source>
        <dbReference type="Proteomes" id="UP000800093"/>
    </source>
</evidence>
<feature type="compositionally biased region" description="Basic and acidic residues" evidence="1">
    <location>
        <begin position="276"/>
        <end position="291"/>
    </location>
</feature>
<feature type="compositionally biased region" description="Basic and acidic residues" evidence="1">
    <location>
        <begin position="434"/>
        <end position="492"/>
    </location>
</feature>
<dbReference type="EMBL" id="ML986633">
    <property type="protein sequence ID" value="KAF2263002.1"/>
    <property type="molecule type" value="Genomic_DNA"/>
</dbReference>
<feature type="compositionally biased region" description="Acidic residues" evidence="1">
    <location>
        <begin position="139"/>
        <end position="148"/>
    </location>
</feature>
<evidence type="ECO:0000259" key="2">
    <source>
        <dbReference type="Pfam" id="PF06991"/>
    </source>
</evidence>
<accession>A0A9P4K5J1</accession>
<keyword evidence="4" id="KW-1185">Reference proteome</keyword>
<reference evidence="4" key="1">
    <citation type="journal article" date="2020" name="Stud. Mycol.">
        <title>101 Dothideomycetes genomes: A test case for predicting lifestyles and emergence of pathogens.</title>
        <authorList>
            <person name="Haridas S."/>
            <person name="Albert R."/>
            <person name="Binder M."/>
            <person name="Bloem J."/>
            <person name="LaButti K."/>
            <person name="Salamov A."/>
            <person name="Andreopoulos B."/>
            <person name="Baker S."/>
            <person name="Barry K."/>
            <person name="Bills G."/>
            <person name="Bluhm B."/>
            <person name="Cannon C."/>
            <person name="Castanera R."/>
            <person name="Culley D."/>
            <person name="Daum C."/>
            <person name="Ezra D."/>
            <person name="Gonzalez J."/>
            <person name="Henrissat B."/>
            <person name="Kuo A."/>
            <person name="Liang C."/>
            <person name="Lipzen A."/>
            <person name="Lutzoni F."/>
            <person name="Magnuson J."/>
            <person name="Mondo S."/>
            <person name="Nolan M."/>
            <person name="Ohm R."/>
            <person name="Pangilinan J."/>
            <person name="Park H.-J."/>
            <person name="Ramirez L."/>
            <person name="Alfaro M."/>
            <person name="Sun H."/>
            <person name="Tritt A."/>
            <person name="Yoshinaga Y."/>
            <person name="Zwiers L.-H."/>
            <person name="Turgeon B."/>
            <person name="Goodwin S."/>
            <person name="Spatafora J."/>
            <person name="Crous P."/>
            <person name="Grigoriev I."/>
        </authorList>
    </citation>
    <scope>NUCLEOTIDE SEQUENCE [LARGE SCALE GENOMIC DNA]</scope>
    <source>
        <strain evidence="4">CBS 304.66</strain>
    </source>
</reference>
<dbReference type="InterPro" id="IPR009730">
    <property type="entry name" value="MFAP1_C"/>
</dbReference>
<comment type="caution">
    <text evidence="3">The sequence shown here is derived from an EMBL/GenBank/DDBJ whole genome shotgun (WGS) entry which is preliminary data.</text>
</comment>
<dbReference type="Proteomes" id="UP000800093">
    <property type="component" value="Unassembled WGS sequence"/>
</dbReference>
<dbReference type="OrthoDB" id="1111734at2759"/>
<sequence length="523" mass="61193">MPTSKSQPLIYLMSHVQVISTCSKQRLDRGWDHLQEIGVERTMKGIGEFLKWVQRDVLVKEKGCIEGNGVNEELLRTEIIRVARPWYPKKHREAEDVNLRHGSSIFKMPPPRSKKMTAQPVRTRHFAGKPGALEVEQPSSEEESSSEEEPQKKLIKPRSAPLASSFPKSALKSNFASRQKREEERKRLEAEFETESEGESVEDNSENESQSEETVSSSEEEESSEDEAPKKLLRPVFLRKSQRNLSSTPAKSADELAAEEEARRQQQTRSLVQEQIEQRAAEKAAGRRDWDDNVEEVDINAVDDTDNVDPEAEYAAWKLRELKRIRRERVAIEEVEKEREEIERRKNLSAAEREAEDREFIEKQKEERGDRSQMQYMQKYFHKGAFFNEELKELGVDKRNVMGARFEDSTNREVLPEYMQIRDMTKLGKKGRTRYKDMRSEDTGRWADYGERRGPKGDSWDRPKDERFQSDSYRDRRDRDERYIDETKDRKGATGANARPLGQRKRFGEESSRERKRSRVDER</sequence>
<evidence type="ECO:0000313" key="3">
    <source>
        <dbReference type="EMBL" id="KAF2263002.1"/>
    </source>
</evidence>
<feature type="compositionally biased region" description="Basic and acidic residues" evidence="1">
    <location>
        <begin position="506"/>
        <end position="523"/>
    </location>
</feature>
<proteinExistence type="predicted"/>
<dbReference type="Pfam" id="PF06991">
    <property type="entry name" value="MFAP1"/>
    <property type="match status" value="1"/>
</dbReference>
<feature type="compositionally biased region" description="Acidic residues" evidence="1">
    <location>
        <begin position="292"/>
        <end position="305"/>
    </location>
</feature>
<gene>
    <name evidence="3" type="ORF">CC78DRAFT_545378</name>
</gene>
<feature type="compositionally biased region" description="Basic and acidic residues" evidence="1">
    <location>
        <begin position="179"/>
        <end position="190"/>
    </location>
</feature>
<feature type="region of interest" description="Disordered" evidence="1">
    <location>
        <begin position="423"/>
        <end position="523"/>
    </location>
</feature>
<protein>
    <recommendedName>
        <fullName evidence="2">Micro-fibrillar-associated protein 1 C-terminal domain-containing protein</fullName>
    </recommendedName>
</protein>
<feature type="domain" description="Micro-fibrillar-associated protein 1 C-terminal" evidence="2">
    <location>
        <begin position="223"/>
        <end position="443"/>
    </location>
</feature>
<dbReference type="InterPro" id="IPR033194">
    <property type="entry name" value="MFAP1"/>
</dbReference>
<feature type="compositionally biased region" description="Basic and acidic residues" evidence="1">
    <location>
        <begin position="342"/>
        <end position="371"/>
    </location>
</feature>
<feature type="region of interest" description="Disordered" evidence="1">
    <location>
        <begin position="342"/>
        <end position="373"/>
    </location>
</feature>